<name>A0A388M036_CHABU</name>
<organism evidence="4 5">
    <name type="scientific">Chara braunii</name>
    <name type="common">Braun's stonewort</name>
    <dbReference type="NCBI Taxonomy" id="69332"/>
    <lineage>
        <taxon>Eukaryota</taxon>
        <taxon>Viridiplantae</taxon>
        <taxon>Streptophyta</taxon>
        <taxon>Charophyceae</taxon>
        <taxon>Charales</taxon>
        <taxon>Characeae</taxon>
        <taxon>Chara</taxon>
    </lineage>
</organism>
<dbReference type="Pfam" id="PF13359">
    <property type="entry name" value="DDE_Tnp_4"/>
    <property type="match status" value="1"/>
</dbReference>
<accession>A0A388M036</accession>
<gene>
    <name evidence="4" type="ORF">CBR_g46284</name>
</gene>
<dbReference type="AlphaFoldDB" id="A0A388M036"/>
<comment type="caution">
    <text evidence="4">The sequence shown here is derived from an EMBL/GenBank/DDBJ whole genome shotgun (WGS) entry which is preliminary data.</text>
</comment>
<reference evidence="4 5" key="1">
    <citation type="journal article" date="2018" name="Cell">
        <title>The Chara Genome: Secondary Complexity and Implications for Plant Terrestrialization.</title>
        <authorList>
            <person name="Nishiyama T."/>
            <person name="Sakayama H."/>
            <person name="Vries J.D."/>
            <person name="Buschmann H."/>
            <person name="Saint-Marcoux D."/>
            <person name="Ullrich K.K."/>
            <person name="Haas F.B."/>
            <person name="Vanderstraeten L."/>
            <person name="Becker D."/>
            <person name="Lang D."/>
            <person name="Vosolsobe S."/>
            <person name="Rombauts S."/>
            <person name="Wilhelmsson P.K.I."/>
            <person name="Janitza P."/>
            <person name="Kern R."/>
            <person name="Heyl A."/>
            <person name="Rumpler F."/>
            <person name="Villalobos L.I.A.C."/>
            <person name="Clay J.M."/>
            <person name="Skokan R."/>
            <person name="Toyoda A."/>
            <person name="Suzuki Y."/>
            <person name="Kagoshima H."/>
            <person name="Schijlen E."/>
            <person name="Tajeshwar N."/>
            <person name="Catarino B."/>
            <person name="Hetherington A.J."/>
            <person name="Saltykova A."/>
            <person name="Bonnot C."/>
            <person name="Breuninger H."/>
            <person name="Symeonidi A."/>
            <person name="Radhakrishnan G.V."/>
            <person name="Van Nieuwerburgh F."/>
            <person name="Deforce D."/>
            <person name="Chang C."/>
            <person name="Karol K.G."/>
            <person name="Hedrich R."/>
            <person name="Ulvskov P."/>
            <person name="Glockner G."/>
            <person name="Delwiche C.F."/>
            <person name="Petrasek J."/>
            <person name="Van de Peer Y."/>
            <person name="Friml J."/>
            <person name="Beilby M."/>
            <person name="Dolan L."/>
            <person name="Kohara Y."/>
            <person name="Sugano S."/>
            <person name="Fujiyama A."/>
            <person name="Delaux P.-M."/>
            <person name="Quint M."/>
            <person name="TheiBen G."/>
            <person name="Hagemann M."/>
            <person name="Harholt J."/>
            <person name="Dunand C."/>
            <person name="Zachgo S."/>
            <person name="Langdale J."/>
            <person name="Maumus F."/>
            <person name="Straeten D.V.D."/>
            <person name="Gould S.B."/>
            <person name="Rensing S.A."/>
        </authorList>
    </citation>
    <scope>NUCLEOTIDE SEQUENCE [LARGE SCALE GENOMIC DNA]</scope>
    <source>
        <strain evidence="4 5">S276</strain>
    </source>
</reference>
<dbReference type="STRING" id="69332.A0A388M036"/>
<dbReference type="GO" id="GO:0046872">
    <property type="term" value="F:metal ion binding"/>
    <property type="evidence" value="ECO:0007669"/>
    <property type="project" value="UniProtKB-KW"/>
</dbReference>
<comment type="cofactor">
    <cofactor evidence="1">
        <name>a divalent metal cation</name>
        <dbReference type="ChEBI" id="CHEBI:60240"/>
    </cofactor>
</comment>
<proteinExistence type="predicted"/>
<evidence type="ECO:0000259" key="3">
    <source>
        <dbReference type="Pfam" id="PF13359"/>
    </source>
</evidence>
<keyword evidence="2" id="KW-0479">Metal-binding</keyword>
<dbReference type="Proteomes" id="UP000265515">
    <property type="component" value="Unassembled WGS sequence"/>
</dbReference>
<sequence length="202" mass="23056">MCCTFRCGPLPRATPRWWMKRRTGGAWEDLRQCNDATEDCFRDKLRMSPRVFQEIAEALSPLLQRRVTFYSEPLQPDQIVVYTLYRLVSGETYESSTCNFGIGKASSLVALRDVTTALLMVYRDKISWPAGVRKSVVLCAFTGKGFPNCHGCIDCTNIYINKPANAPSEDYYDRKRRFSIIVQVVVDLDLRVLDVFIGYPEG</sequence>
<dbReference type="EMBL" id="BFEA01000639">
    <property type="protein sequence ID" value="GBG87916.1"/>
    <property type="molecule type" value="Genomic_DNA"/>
</dbReference>
<protein>
    <recommendedName>
        <fullName evidence="3">DDE Tnp4 domain-containing protein</fullName>
    </recommendedName>
</protein>
<dbReference type="OrthoDB" id="6136079at2759"/>
<evidence type="ECO:0000256" key="1">
    <source>
        <dbReference type="ARBA" id="ARBA00001968"/>
    </source>
</evidence>
<keyword evidence="5" id="KW-1185">Reference proteome</keyword>
<dbReference type="InterPro" id="IPR027806">
    <property type="entry name" value="HARBI1_dom"/>
</dbReference>
<dbReference type="Gramene" id="GBG87916">
    <property type="protein sequence ID" value="GBG87916"/>
    <property type="gene ID" value="CBR_g46284"/>
</dbReference>
<evidence type="ECO:0000313" key="5">
    <source>
        <dbReference type="Proteomes" id="UP000265515"/>
    </source>
</evidence>
<evidence type="ECO:0000313" key="4">
    <source>
        <dbReference type="EMBL" id="GBG87916.1"/>
    </source>
</evidence>
<feature type="domain" description="DDE Tnp4" evidence="3">
    <location>
        <begin position="153"/>
        <end position="200"/>
    </location>
</feature>
<evidence type="ECO:0000256" key="2">
    <source>
        <dbReference type="ARBA" id="ARBA00022723"/>
    </source>
</evidence>